<evidence type="ECO:0000259" key="17">
    <source>
        <dbReference type="PROSITE" id="PS50885"/>
    </source>
</evidence>
<evidence type="ECO:0000256" key="5">
    <source>
        <dbReference type="ARBA" id="ARBA00022553"/>
    </source>
</evidence>
<proteinExistence type="predicted"/>
<evidence type="ECO:0000256" key="2">
    <source>
        <dbReference type="ARBA" id="ARBA00004651"/>
    </source>
</evidence>
<dbReference type="Gene3D" id="3.30.565.10">
    <property type="entry name" value="Histidine kinase-like ATPase, C-terminal domain"/>
    <property type="match status" value="1"/>
</dbReference>
<dbReference type="AlphaFoldDB" id="A0A7X0ST31"/>
<dbReference type="SMART" id="SM00387">
    <property type="entry name" value="HATPase_c"/>
    <property type="match status" value="1"/>
</dbReference>
<dbReference type="Pfam" id="PF00672">
    <property type="entry name" value="HAMP"/>
    <property type="match status" value="1"/>
</dbReference>
<dbReference type="Gene3D" id="6.10.340.10">
    <property type="match status" value="1"/>
</dbReference>
<sequence length="513" mass="56218">MTIRKKLILSHIAMIVIPVLLAALTETVFFRAVFQPSGGISPPSHFETAGGGNDWASGFFYAIERDPGLLADEKFRSDAEERLEQMSMAMAIEQSGRLVYAAPRLGNSVDLSELNEKAGGGDREEWGPAYFRHSVKIGGASYKVERHEIAAAGDSPKQTVYVLTDLGATTRFFRTFVPVLFLSLLLGIALTNGLLSYFLSRGIVRPLQELKRAAERIKEGDLDQGLGVGRKDEIGQAIGAFEEMRLRLRESLATQLQYEENRRELLSNVSHDLRTPIAAISACVEGLQSGIADSKEKQLQYVGMIQRKITDMSRMIEELFLFSKLDLQRLPFDFETVDLAAYLGELAEELRHDPRLADVELSLHADERPTVLAAVDREKLGRALANVIDNSLKHMDKTEKKLAIELIRREPGAATILVRDNGRGIGAEKLPHVFERFYRADPSRGSDAGGSGLGLAIVRQIMEAHGGKAEAESVEGAGTTLALTLPLAVPKKREAGENRKEGGGTNGGTDSDH</sequence>
<dbReference type="EC" id="2.7.13.3" evidence="3"/>
<evidence type="ECO:0000256" key="8">
    <source>
        <dbReference type="ARBA" id="ARBA00022741"/>
    </source>
</evidence>
<keyword evidence="13 15" id="KW-0472">Membrane</keyword>
<comment type="catalytic activity">
    <reaction evidence="1">
        <text>ATP + protein L-histidine = ADP + protein N-phospho-L-histidine.</text>
        <dbReference type="EC" id="2.7.13.3"/>
    </reaction>
</comment>
<dbReference type="Proteomes" id="UP000564644">
    <property type="component" value="Unassembled WGS sequence"/>
</dbReference>
<dbReference type="PRINTS" id="PR00344">
    <property type="entry name" value="BCTRLSENSOR"/>
</dbReference>
<comment type="subcellular location">
    <subcellularLocation>
        <location evidence="2">Cell membrane</location>
        <topology evidence="2">Multi-pass membrane protein</topology>
    </subcellularLocation>
</comment>
<keyword evidence="11 15" id="KW-1133">Transmembrane helix</keyword>
<organism evidence="18 19">
    <name type="scientific">Cohnella zeiphila</name>
    <dbReference type="NCBI Taxonomy" id="2761120"/>
    <lineage>
        <taxon>Bacteria</taxon>
        <taxon>Bacillati</taxon>
        <taxon>Bacillota</taxon>
        <taxon>Bacilli</taxon>
        <taxon>Bacillales</taxon>
        <taxon>Paenibacillaceae</taxon>
        <taxon>Cohnella</taxon>
    </lineage>
</organism>
<dbReference type="GO" id="GO:0000155">
    <property type="term" value="F:phosphorelay sensor kinase activity"/>
    <property type="evidence" value="ECO:0007669"/>
    <property type="project" value="InterPro"/>
</dbReference>
<dbReference type="PROSITE" id="PS50885">
    <property type="entry name" value="HAMP"/>
    <property type="match status" value="1"/>
</dbReference>
<dbReference type="Pfam" id="PF02518">
    <property type="entry name" value="HATPase_c"/>
    <property type="match status" value="1"/>
</dbReference>
<dbReference type="CDD" id="cd00082">
    <property type="entry name" value="HisKA"/>
    <property type="match status" value="1"/>
</dbReference>
<dbReference type="SUPFAM" id="SSF47384">
    <property type="entry name" value="Homodimeric domain of signal transducing histidine kinase"/>
    <property type="match status" value="1"/>
</dbReference>
<dbReference type="InterPro" id="IPR036890">
    <property type="entry name" value="HATPase_C_sf"/>
</dbReference>
<protein>
    <recommendedName>
        <fullName evidence="3">histidine kinase</fullName>
        <ecNumber evidence="3">2.7.13.3</ecNumber>
    </recommendedName>
</protein>
<dbReference type="InterPro" id="IPR004358">
    <property type="entry name" value="Sig_transdc_His_kin-like_C"/>
</dbReference>
<dbReference type="PANTHER" id="PTHR45528">
    <property type="entry name" value="SENSOR HISTIDINE KINASE CPXA"/>
    <property type="match status" value="1"/>
</dbReference>
<dbReference type="CDD" id="cd06225">
    <property type="entry name" value="HAMP"/>
    <property type="match status" value="1"/>
</dbReference>
<keyword evidence="6" id="KW-0808">Transferase</keyword>
<gene>
    <name evidence="18" type="ORF">H7C18_20880</name>
</gene>
<evidence type="ECO:0000256" key="7">
    <source>
        <dbReference type="ARBA" id="ARBA00022692"/>
    </source>
</evidence>
<evidence type="ECO:0000256" key="14">
    <source>
        <dbReference type="SAM" id="MobiDB-lite"/>
    </source>
</evidence>
<dbReference type="InterPro" id="IPR005467">
    <property type="entry name" value="His_kinase_dom"/>
</dbReference>
<keyword evidence="10" id="KW-0067">ATP-binding</keyword>
<feature type="compositionally biased region" description="Basic and acidic residues" evidence="14">
    <location>
        <begin position="491"/>
        <end position="502"/>
    </location>
</feature>
<dbReference type="CDD" id="cd00075">
    <property type="entry name" value="HATPase"/>
    <property type="match status" value="1"/>
</dbReference>
<accession>A0A7X0ST31</accession>
<evidence type="ECO:0000256" key="1">
    <source>
        <dbReference type="ARBA" id="ARBA00000085"/>
    </source>
</evidence>
<dbReference type="PANTHER" id="PTHR45528:SF1">
    <property type="entry name" value="SENSOR HISTIDINE KINASE CPXA"/>
    <property type="match status" value="1"/>
</dbReference>
<dbReference type="SUPFAM" id="SSF55874">
    <property type="entry name" value="ATPase domain of HSP90 chaperone/DNA topoisomerase II/histidine kinase"/>
    <property type="match status" value="1"/>
</dbReference>
<evidence type="ECO:0000313" key="18">
    <source>
        <dbReference type="EMBL" id="MBB6733383.1"/>
    </source>
</evidence>
<evidence type="ECO:0000256" key="11">
    <source>
        <dbReference type="ARBA" id="ARBA00022989"/>
    </source>
</evidence>
<keyword evidence="9 18" id="KW-0418">Kinase</keyword>
<dbReference type="GO" id="GO:0005886">
    <property type="term" value="C:plasma membrane"/>
    <property type="evidence" value="ECO:0007669"/>
    <property type="project" value="UniProtKB-SubCell"/>
</dbReference>
<dbReference type="FunFam" id="3.30.565.10:FF:000006">
    <property type="entry name" value="Sensor histidine kinase WalK"/>
    <property type="match status" value="1"/>
</dbReference>
<keyword evidence="5" id="KW-0597">Phosphoprotein</keyword>
<dbReference type="InterPro" id="IPR003661">
    <property type="entry name" value="HisK_dim/P_dom"/>
</dbReference>
<dbReference type="GO" id="GO:0005524">
    <property type="term" value="F:ATP binding"/>
    <property type="evidence" value="ECO:0007669"/>
    <property type="project" value="UniProtKB-KW"/>
</dbReference>
<feature type="region of interest" description="Disordered" evidence="14">
    <location>
        <begin position="485"/>
        <end position="513"/>
    </location>
</feature>
<evidence type="ECO:0000256" key="12">
    <source>
        <dbReference type="ARBA" id="ARBA00023012"/>
    </source>
</evidence>
<dbReference type="InterPro" id="IPR036097">
    <property type="entry name" value="HisK_dim/P_sf"/>
</dbReference>
<dbReference type="InterPro" id="IPR003660">
    <property type="entry name" value="HAMP_dom"/>
</dbReference>
<dbReference type="InterPro" id="IPR050398">
    <property type="entry name" value="HssS/ArlS-like"/>
</dbReference>
<feature type="domain" description="HAMP" evidence="17">
    <location>
        <begin position="201"/>
        <end position="253"/>
    </location>
</feature>
<evidence type="ECO:0000256" key="9">
    <source>
        <dbReference type="ARBA" id="ARBA00022777"/>
    </source>
</evidence>
<keyword evidence="4" id="KW-1003">Cell membrane</keyword>
<name>A0A7X0ST31_9BACL</name>
<evidence type="ECO:0000256" key="6">
    <source>
        <dbReference type="ARBA" id="ARBA00022679"/>
    </source>
</evidence>
<dbReference type="Pfam" id="PF00512">
    <property type="entry name" value="HisKA"/>
    <property type="match status" value="1"/>
</dbReference>
<evidence type="ECO:0000256" key="10">
    <source>
        <dbReference type="ARBA" id="ARBA00022840"/>
    </source>
</evidence>
<dbReference type="InterPro" id="IPR003594">
    <property type="entry name" value="HATPase_dom"/>
</dbReference>
<dbReference type="RefSeq" id="WP_185131047.1">
    <property type="nucleotide sequence ID" value="NZ_JACJVO010000026.1"/>
</dbReference>
<evidence type="ECO:0000256" key="15">
    <source>
        <dbReference type="SAM" id="Phobius"/>
    </source>
</evidence>
<evidence type="ECO:0000256" key="3">
    <source>
        <dbReference type="ARBA" id="ARBA00012438"/>
    </source>
</evidence>
<dbReference type="SUPFAM" id="SSF158472">
    <property type="entry name" value="HAMP domain-like"/>
    <property type="match status" value="1"/>
</dbReference>
<evidence type="ECO:0000259" key="16">
    <source>
        <dbReference type="PROSITE" id="PS50109"/>
    </source>
</evidence>
<evidence type="ECO:0000313" key="19">
    <source>
        <dbReference type="Proteomes" id="UP000564644"/>
    </source>
</evidence>
<evidence type="ECO:0000256" key="4">
    <source>
        <dbReference type="ARBA" id="ARBA00022475"/>
    </source>
</evidence>
<keyword evidence="7 15" id="KW-0812">Transmembrane</keyword>
<reference evidence="18 19" key="1">
    <citation type="submission" date="2020-08" db="EMBL/GenBank/DDBJ databases">
        <title>Cohnella phylogeny.</title>
        <authorList>
            <person name="Dunlap C."/>
        </authorList>
    </citation>
    <scope>NUCLEOTIDE SEQUENCE [LARGE SCALE GENOMIC DNA]</scope>
    <source>
        <strain evidence="18 19">CBP 2801</strain>
    </source>
</reference>
<keyword evidence="12" id="KW-0902">Two-component regulatory system</keyword>
<keyword evidence="8" id="KW-0547">Nucleotide-binding</keyword>
<dbReference type="SMART" id="SM00304">
    <property type="entry name" value="HAMP"/>
    <property type="match status" value="1"/>
</dbReference>
<feature type="transmembrane region" description="Helical" evidence="15">
    <location>
        <begin position="176"/>
        <end position="199"/>
    </location>
</feature>
<dbReference type="EMBL" id="JACJVO010000026">
    <property type="protein sequence ID" value="MBB6733383.1"/>
    <property type="molecule type" value="Genomic_DNA"/>
</dbReference>
<comment type="caution">
    <text evidence="18">The sequence shown here is derived from an EMBL/GenBank/DDBJ whole genome shotgun (WGS) entry which is preliminary data.</text>
</comment>
<dbReference type="SMART" id="SM00388">
    <property type="entry name" value="HisKA"/>
    <property type="match status" value="1"/>
</dbReference>
<evidence type="ECO:0000256" key="13">
    <source>
        <dbReference type="ARBA" id="ARBA00023136"/>
    </source>
</evidence>
<keyword evidence="19" id="KW-1185">Reference proteome</keyword>
<dbReference type="Gene3D" id="1.10.287.130">
    <property type="match status" value="1"/>
</dbReference>
<dbReference type="PROSITE" id="PS50109">
    <property type="entry name" value="HIS_KIN"/>
    <property type="match status" value="1"/>
</dbReference>
<feature type="domain" description="Histidine kinase" evidence="16">
    <location>
        <begin position="268"/>
        <end position="489"/>
    </location>
</feature>